<reference evidence="1 2" key="2">
    <citation type="submission" date="2019-02" db="EMBL/GenBank/DDBJ databases">
        <title>'Lichenibacterium ramalinii' gen. nov. sp. nov., 'Lichenibacterium minor' gen. nov. sp. nov.</title>
        <authorList>
            <person name="Pankratov T."/>
        </authorList>
    </citation>
    <scope>NUCLEOTIDE SEQUENCE [LARGE SCALE GENOMIC DNA]</scope>
    <source>
        <strain evidence="1 2">RmlP026</strain>
    </source>
</reference>
<dbReference type="RefSeq" id="WP_129229992.1">
    <property type="nucleotide sequence ID" value="NZ_QYBB01000089.1"/>
</dbReference>
<name>A0A4Q2TXU2_9HYPH</name>
<accession>A0A4Q2TXU2</accession>
<proteinExistence type="predicted"/>
<protein>
    <recommendedName>
        <fullName evidence="3">Sulfotransferase family protein</fullName>
    </recommendedName>
</protein>
<dbReference type="EMBL" id="QYBB01000089">
    <property type="protein sequence ID" value="RYC28919.1"/>
    <property type="molecule type" value="Genomic_DNA"/>
</dbReference>
<gene>
    <name evidence="1" type="ORF">D3273_26700</name>
</gene>
<reference evidence="1 2" key="1">
    <citation type="submission" date="2018-12" db="EMBL/GenBank/DDBJ databases">
        <authorList>
            <person name="Grouzdev D.S."/>
            <person name="Krutkina M.S."/>
        </authorList>
    </citation>
    <scope>NUCLEOTIDE SEQUENCE [LARGE SCALE GENOMIC DNA]</scope>
    <source>
        <strain evidence="1 2">RmlP026</strain>
    </source>
</reference>
<evidence type="ECO:0008006" key="3">
    <source>
        <dbReference type="Google" id="ProtNLM"/>
    </source>
</evidence>
<keyword evidence="2" id="KW-1185">Reference proteome</keyword>
<comment type="caution">
    <text evidence="1">The sequence shown here is derived from an EMBL/GenBank/DDBJ whole genome shotgun (WGS) entry which is preliminary data.</text>
</comment>
<dbReference type="OrthoDB" id="288532at2"/>
<evidence type="ECO:0000313" key="1">
    <source>
        <dbReference type="EMBL" id="RYC28919.1"/>
    </source>
</evidence>
<organism evidence="1 2">
    <name type="scientific">Lichenibacterium minor</name>
    <dbReference type="NCBI Taxonomy" id="2316528"/>
    <lineage>
        <taxon>Bacteria</taxon>
        <taxon>Pseudomonadati</taxon>
        <taxon>Pseudomonadota</taxon>
        <taxon>Alphaproteobacteria</taxon>
        <taxon>Hyphomicrobiales</taxon>
        <taxon>Lichenihabitantaceae</taxon>
        <taxon>Lichenibacterium</taxon>
    </lineage>
</organism>
<dbReference type="AlphaFoldDB" id="A0A4Q2TXU2"/>
<sequence>MTVGGVGRAAVAPWFGARDLLRSRLSHKQASDLGDAFARFAPLPLQRACERAFDFPIAKIVRGTPLLLIRIPKTASVSLALQVYGQVSHVPHRSAAFYRDADPDFFARATSFAMVRDPWERAASAYRWLRGCGNDLAAPDRRGRAAVAGVDSFERFVLDVLEPMAASGRLRHLDPVLHRQCDYVCDAEGRVIVDHLFRLDHMAEVQAFLAANGVSGGEVRANATERAGGGGQDASQAVLGALGQVYADDAALFGYGPPGCGP</sequence>
<evidence type="ECO:0000313" key="2">
    <source>
        <dbReference type="Proteomes" id="UP000290759"/>
    </source>
</evidence>
<dbReference type="Proteomes" id="UP000290759">
    <property type="component" value="Unassembled WGS sequence"/>
</dbReference>